<sequence length="420" mass="49093">MQSKKIIMQPKAHLFVVDCDTMPIHIQKGFCGIVKINPTNRRGHSNVSFYGQLSDLMNISVGDLVYFYMQTKSTDRKFFQLQNQNDFEKLGQGYYGVFRVIDKPFISEREVRGEFPFDNFFIFGSRDNENYSNFQQEENRLPILSVRIPIEPINDYEDLRNKFVDDNQAYIDKTDEGQLSTLLFKKIKRKGEERSITPILPEEASKIARLIFKQERKNFPLNIGRNLVRKREDEENIKLTMSSRDRIVLDVEAMLEAYILNNLNNSLTLGPIDDVVGNYDEIEFCGNQVQYGISGNKVDILLLHRKNIAGNTNYRYRATVMELKKERIKLDDIEQIIDYQKWIAQLTTFNNLKAIQPILIGKRPSARMTTNTKAKIRENLNTIERIGISTPRFFEYSINFNNDQITDLNFQEFNINDLIQ</sequence>
<evidence type="ECO:0000313" key="2">
    <source>
        <dbReference type="Proteomes" id="UP000177579"/>
    </source>
</evidence>
<name>A0A1F5TM64_9BACT</name>
<dbReference type="GO" id="GO:0003676">
    <property type="term" value="F:nucleic acid binding"/>
    <property type="evidence" value="ECO:0007669"/>
    <property type="project" value="InterPro"/>
</dbReference>
<evidence type="ECO:0008006" key="3">
    <source>
        <dbReference type="Google" id="ProtNLM"/>
    </source>
</evidence>
<gene>
    <name evidence="1" type="ORF">A2531_01795</name>
</gene>
<dbReference type="Proteomes" id="UP000177579">
    <property type="component" value="Unassembled WGS sequence"/>
</dbReference>
<dbReference type="AlphaFoldDB" id="A0A1F5TM64"/>
<dbReference type="Gene3D" id="3.40.1350.10">
    <property type="match status" value="1"/>
</dbReference>
<comment type="caution">
    <text evidence="1">The sequence shown here is derived from an EMBL/GenBank/DDBJ whole genome shotgun (WGS) entry which is preliminary data.</text>
</comment>
<protein>
    <recommendedName>
        <fullName evidence="3">DUF91 domain-containing protein</fullName>
    </recommendedName>
</protein>
<organism evidence="1 2">
    <name type="scientific">Candidatus Falkowbacteria bacterium RIFOXYD2_FULL_34_120</name>
    <dbReference type="NCBI Taxonomy" id="1798007"/>
    <lineage>
        <taxon>Bacteria</taxon>
        <taxon>Candidatus Falkowiibacteriota</taxon>
    </lineage>
</organism>
<evidence type="ECO:0000313" key="1">
    <source>
        <dbReference type="EMBL" id="OGF39939.1"/>
    </source>
</evidence>
<accession>A0A1F5TM64</accession>
<reference evidence="1 2" key="1">
    <citation type="journal article" date="2016" name="Nat. Commun.">
        <title>Thousands of microbial genomes shed light on interconnected biogeochemical processes in an aquifer system.</title>
        <authorList>
            <person name="Anantharaman K."/>
            <person name="Brown C.T."/>
            <person name="Hug L.A."/>
            <person name="Sharon I."/>
            <person name="Castelle C.J."/>
            <person name="Probst A.J."/>
            <person name="Thomas B.C."/>
            <person name="Singh A."/>
            <person name="Wilkins M.J."/>
            <person name="Karaoz U."/>
            <person name="Brodie E.L."/>
            <person name="Williams K.H."/>
            <person name="Hubbard S.S."/>
            <person name="Banfield J.F."/>
        </authorList>
    </citation>
    <scope>NUCLEOTIDE SEQUENCE [LARGE SCALE GENOMIC DNA]</scope>
</reference>
<dbReference type="InterPro" id="IPR011856">
    <property type="entry name" value="tRNA_endonuc-like_dom_sf"/>
</dbReference>
<proteinExistence type="predicted"/>
<dbReference type="EMBL" id="MFGO01000039">
    <property type="protein sequence ID" value="OGF39939.1"/>
    <property type="molecule type" value="Genomic_DNA"/>
</dbReference>